<feature type="transmembrane region" description="Helical" evidence="1">
    <location>
        <begin position="21"/>
        <end position="45"/>
    </location>
</feature>
<dbReference type="EMBL" id="CP021404">
    <property type="protein sequence ID" value="ATI41693.1"/>
    <property type="molecule type" value="Genomic_DNA"/>
</dbReference>
<dbReference type="InterPro" id="IPR020308">
    <property type="entry name" value="Uncharacterised_Ynq1"/>
</dbReference>
<keyword evidence="1" id="KW-0472">Membrane</keyword>
<keyword evidence="1" id="KW-1133">Transmembrane helix</keyword>
<dbReference type="Proteomes" id="UP000219050">
    <property type="component" value="Chromosome"/>
</dbReference>
<evidence type="ECO:0000313" key="3">
    <source>
        <dbReference type="Proteomes" id="UP000219050"/>
    </source>
</evidence>
<evidence type="ECO:0000256" key="1">
    <source>
        <dbReference type="SAM" id="Phobius"/>
    </source>
</evidence>
<accession>A0A291LY93</accession>
<evidence type="ECO:0008006" key="4">
    <source>
        <dbReference type="Google" id="ProtNLM"/>
    </source>
</evidence>
<dbReference type="Pfam" id="PF17272">
    <property type="entry name" value="DUF5337"/>
    <property type="match status" value="1"/>
</dbReference>
<organism evidence="2 3">
    <name type="scientific">Pacificitalea manganoxidans</name>
    <dbReference type="NCBI Taxonomy" id="1411902"/>
    <lineage>
        <taxon>Bacteria</taxon>
        <taxon>Pseudomonadati</taxon>
        <taxon>Pseudomonadota</taxon>
        <taxon>Alphaproteobacteria</taxon>
        <taxon>Rhodobacterales</taxon>
        <taxon>Paracoccaceae</taxon>
        <taxon>Pacificitalea</taxon>
    </lineage>
</organism>
<dbReference type="KEGG" id="cmag:CBW24_06565"/>
<sequence length="77" mass="8521">MTGSRLSPDERRAETARRGRLVAIVIAVTGLLWIGANALGVSLGWSHSTMAFFDLAALAGFLWAMIVTYQIWRKSRQ</sequence>
<gene>
    <name evidence="2" type="ORF">CBW24_06565</name>
</gene>
<dbReference type="RefSeq" id="WP_088661951.1">
    <property type="nucleotide sequence ID" value="NZ_CP021404.1"/>
</dbReference>
<dbReference type="AlphaFoldDB" id="A0A291LY93"/>
<reference evidence="2 3" key="1">
    <citation type="submission" date="2017-05" db="EMBL/GenBank/DDBJ databases">
        <title>Comparative genomic and metabolic analysis of manganese-oxidizing mechanisms in Celeribater manganoxidans DY25T: its adaption to the environment of polymetallic nodule.</title>
        <authorList>
            <person name="Wang X."/>
        </authorList>
    </citation>
    <scope>NUCLEOTIDE SEQUENCE [LARGE SCALE GENOMIC DNA]</scope>
    <source>
        <strain evidence="2 3">DY25</strain>
    </source>
</reference>
<evidence type="ECO:0000313" key="2">
    <source>
        <dbReference type="EMBL" id="ATI41693.1"/>
    </source>
</evidence>
<keyword evidence="3" id="KW-1185">Reference proteome</keyword>
<proteinExistence type="predicted"/>
<feature type="transmembrane region" description="Helical" evidence="1">
    <location>
        <begin position="51"/>
        <end position="72"/>
    </location>
</feature>
<dbReference type="OrthoDB" id="7658896at2"/>
<keyword evidence="1" id="KW-0812">Transmembrane</keyword>
<protein>
    <recommendedName>
        <fullName evidence="4">DUF5337 domain-containing protein</fullName>
    </recommendedName>
</protein>
<name>A0A291LY93_9RHOB</name>